<sequence>MEKQVETLCRLNGIACRFGGSTLLKHHGLIETTNDLDVFVEPDQFERLDQVLSRVGEKVETKPHADYVTTYFSEYVFEGGDIDVMASFRMKCTDGIYTHPYIEPVGSWMRLEEWVVLYTVIGREDKLNRLADYFETHELNEGIVHACLKRAPASVIEAVTERFGTYMKR</sequence>
<reference evidence="1 2" key="1">
    <citation type="submission" date="2023-06" db="EMBL/GenBank/DDBJ databases">
        <title>Influencing factors and mechanism of Cr(VI) reduction by facultative anaerobic Exiguobacterium sp. PY14.</title>
        <authorList>
            <person name="Zou L."/>
        </authorList>
    </citation>
    <scope>NUCLEOTIDE SEQUENCE [LARGE SCALE GENOMIC DNA]</scope>
    <source>
        <strain evidence="1 2">PY14</strain>
    </source>
</reference>
<evidence type="ECO:0000313" key="1">
    <source>
        <dbReference type="EMBL" id="MDL5378147.1"/>
    </source>
</evidence>
<dbReference type="Gene3D" id="3.30.460.40">
    <property type="match status" value="1"/>
</dbReference>
<protein>
    <submittedName>
        <fullName evidence="1">Uncharacterized protein</fullName>
    </submittedName>
</protein>
<proteinExistence type="predicted"/>
<gene>
    <name evidence="1" type="ORF">QR695_14155</name>
</gene>
<evidence type="ECO:0000313" key="2">
    <source>
        <dbReference type="Proteomes" id="UP001230807"/>
    </source>
</evidence>
<keyword evidence="2" id="KW-1185">Reference proteome</keyword>
<dbReference type="InterPro" id="IPR043519">
    <property type="entry name" value="NT_sf"/>
</dbReference>
<accession>A0ABT7MSI7</accession>
<organism evidence="1 2">
    <name type="scientific">Exiguobacterium mexicanum</name>
    <dbReference type="NCBI Taxonomy" id="340146"/>
    <lineage>
        <taxon>Bacteria</taxon>
        <taxon>Bacillati</taxon>
        <taxon>Bacillota</taxon>
        <taxon>Bacilli</taxon>
        <taxon>Bacillales</taxon>
        <taxon>Bacillales Family XII. Incertae Sedis</taxon>
        <taxon>Exiguobacterium</taxon>
    </lineage>
</organism>
<name>A0ABT7MSI7_9BACL</name>
<dbReference type="RefSeq" id="WP_286038527.1">
    <property type="nucleotide sequence ID" value="NZ_CP183077.1"/>
</dbReference>
<comment type="caution">
    <text evidence="1">The sequence shown here is derived from an EMBL/GenBank/DDBJ whole genome shotgun (WGS) entry which is preliminary data.</text>
</comment>
<dbReference type="SUPFAM" id="SSF81301">
    <property type="entry name" value="Nucleotidyltransferase"/>
    <property type="match status" value="1"/>
</dbReference>
<dbReference type="EMBL" id="JASWER010000019">
    <property type="protein sequence ID" value="MDL5378147.1"/>
    <property type="molecule type" value="Genomic_DNA"/>
</dbReference>
<dbReference type="Proteomes" id="UP001230807">
    <property type="component" value="Unassembled WGS sequence"/>
</dbReference>